<keyword evidence="7" id="KW-1185">Reference proteome</keyword>
<evidence type="ECO:0000256" key="3">
    <source>
        <dbReference type="ARBA" id="ARBA00022722"/>
    </source>
</evidence>
<evidence type="ECO:0000313" key="7">
    <source>
        <dbReference type="Proteomes" id="UP000295722"/>
    </source>
</evidence>
<dbReference type="Pfam" id="PF01934">
    <property type="entry name" value="HepT-like"/>
    <property type="match status" value="1"/>
</dbReference>
<evidence type="ECO:0000256" key="2">
    <source>
        <dbReference type="ARBA" id="ARBA00022649"/>
    </source>
</evidence>
<evidence type="ECO:0000256" key="1">
    <source>
        <dbReference type="ARBA" id="ARBA00022553"/>
    </source>
</evidence>
<dbReference type="GO" id="GO:0000166">
    <property type="term" value="F:nucleotide binding"/>
    <property type="evidence" value="ECO:0007669"/>
    <property type="project" value="UniProtKB-KW"/>
</dbReference>
<dbReference type="RefSeq" id="WP_133197449.1">
    <property type="nucleotide sequence ID" value="NZ_JBHUCW010000013.1"/>
</dbReference>
<dbReference type="GO" id="GO:0004540">
    <property type="term" value="F:RNA nuclease activity"/>
    <property type="evidence" value="ECO:0007669"/>
    <property type="project" value="InterPro"/>
</dbReference>
<dbReference type="PANTHER" id="PTHR34139:SF1">
    <property type="entry name" value="RNASE MJ1380-RELATED"/>
    <property type="match status" value="1"/>
</dbReference>
<dbReference type="GO" id="GO:0016787">
    <property type="term" value="F:hydrolase activity"/>
    <property type="evidence" value="ECO:0007669"/>
    <property type="project" value="UniProtKB-KW"/>
</dbReference>
<dbReference type="Proteomes" id="UP000295722">
    <property type="component" value="Unassembled WGS sequence"/>
</dbReference>
<keyword evidence="4" id="KW-0547">Nucleotide-binding</keyword>
<dbReference type="AlphaFoldDB" id="A0A4R5M4H1"/>
<organism evidence="6 7">
    <name type="scientific">Paraburkholderia silviterrae</name>
    <dbReference type="NCBI Taxonomy" id="2528715"/>
    <lineage>
        <taxon>Bacteria</taxon>
        <taxon>Pseudomonadati</taxon>
        <taxon>Pseudomonadota</taxon>
        <taxon>Betaproteobacteria</taxon>
        <taxon>Burkholderiales</taxon>
        <taxon>Burkholderiaceae</taxon>
        <taxon>Paraburkholderia</taxon>
    </lineage>
</organism>
<evidence type="ECO:0000256" key="5">
    <source>
        <dbReference type="ARBA" id="ARBA00022801"/>
    </source>
</evidence>
<dbReference type="InterPro" id="IPR051813">
    <property type="entry name" value="HepT_RNase_toxin"/>
</dbReference>
<proteinExistence type="predicted"/>
<keyword evidence="1" id="KW-0597">Phosphoprotein</keyword>
<keyword evidence="5" id="KW-0378">Hydrolase</keyword>
<dbReference type="GO" id="GO:0110001">
    <property type="term" value="C:toxin-antitoxin complex"/>
    <property type="evidence" value="ECO:0007669"/>
    <property type="project" value="InterPro"/>
</dbReference>
<dbReference type="EMBL" id="SMRP01000014">
    <property type="protein sequence ID" value="TDG20722.1"/>
    <property type="molecule type" value="Genomic_DNA"/>
</dbReference>
<dbReference type="OrthoDB" id="4829434at2"/>
<reference evidence="6 7" key="1">
    <citation type="submission" date="2019-03" db="EMBL/GenBank/DDBJ databases">
        <title>Paraburkholderia sp. 4M-K11, isolated from subtropical forest soil.</title>
        <authorList>
            <person name="Gao Z.-H."/>
            <person name="Qiu L.-H."/>
        </authorList>
    </citation>
    <scope>NUCLEOTIDE SEQUENCE [LARGE SCALE GENOMIC DNA]</scope>
    <source>
        <strain evidence="6 7">4M-K11</strain>
    </source>
</reference>
<keyword evidence="3" id="KW-0540">Nuclease</keyword>
<name>A0A4R5M4H1_9BURK</name>
<evidence type="ECO:0000256" key="4">
    <source>
        <dbReference type="ARBA" id="ARBA00022741"/>
    </source>
</evidence>
<sequence length="117" mass="13393">MRKKDFRTPDYLQHILNAIERIRAYTAPLSHESFEATPMAVDAVVRNIAIIGEAARNIARGDPDFAAAHPEIPWEAMYGMRNHVTHGYFAVDIEIVWSTVQTYLPDLERKLSRLSQK</sequence>
<accession>A0A4R5M4H1</accession>
<gene>
    <name evidence="6" type="ORF">EYW47_24575</name>
</gene>
<comment type="caution">
    <text evidence="6">The sequence shown here is derived from an EMBL/GenBank/DDBJ whole genome shotgun (WGS) entry which is preliminary data.</text>
</comment>
<keyword evidence="2" id="KW-1277">Toxin-antitoxin system</keyword>
<dbReference type="PANTHER" id="PTHR34139">
    <property type="entry name" value="UPF0331 PROTEIN MJ0127"/>
    <property type="match status" value="1"/>
</dbReference>
<dbReference type="InterPro" id="IPR008201">
    <property type="entry name" value="HepT-like"/>
</dbReference>
<evidence type="ECO:0000313" key="6">
    <source>
        <dbReference type="EMBL" id="TDG20722.1"/>
    </source>
</evidence>
<protein>
    <submittedName>
        <fullName evidence="6">DUF86 domain-containing protein</fullName>
    </submittedName>
</protein>